<dbReference type="SUPFAM" id="SSF53822">
    <property type="entry name" value="Periplasmic binding protein-like I"/>
    <property type="match status" value="1"/>
</dbReference>
<dbReference type="PANTHER" id="PTHR47151">
    <property type="entry name" value="LEU/ILE/VAL-BINDING ABC TRANSPORTER SUBUNIT"/>
    <property type="match status" value="1"/>
</dbReference>
<dbReference type="Proteomes" id="UP000190750">
    <property type="component" value="Unassembled WGS sequence"/>
</dbReference>
<sequence>MQMKLKLTVAAAIAAVAGVALAQEVVKIGHVAPMSGSQAHYGKDNENGVRMAIEDLNAQKVVIGGKTIKFEIAAEDDAADPKQGTAVAQKLCDAKVAGVVGHLNSGTTIPAAKIYNDCGIPHVTGAATNPNLTKPGYKTTYRIIANDNALGAGLAFYAADTLKLKKIAVIDDRTAYGQGVAEVFAKIAKTKGIEIVDQQFTTDKATDFMAILTAIKSKKPDGIFYGGMDAQAGAMLRQMDQLGLSSVKFFGGDGICTTEIVKIASGAKSLEGVICAEGGSSIAKMPGGTAWKAKYDAKFPGQFQIYSPYTYDAAFVLVDAMKRANSTDPKVYVPKIIETNYKGVTANIAFEPSGEMKNPSMTLSTYKDGKKIALN</sequence>
<dbReference type="CDD" id="cd06342">
    <property type="entry name" value="PBP1_ABC_LIVBP-like"/>
    <property type="match status" value="1"/>
</dbReference>
<dbReference type="PANTHER" id="PTHR47151:SF2">
    <property type="entry name" value="AMINO ACID BINDING PROTEIN"/>
    <property type="match status" value="1"/>
</dbReference>
<feature type="signal peptide" evidence="3">
    <location>
        <begin position="1"/>
        <end position="22"/>
    </location>
</feature>
<evidence type="ECO:0000313" key="5">
    <source>
        <dbReference type="EMBL" id="OOV07732.1"/>
    </source>
</evidence>
<feature type="chain" id="PRO_5012820434" evidence="3">
    <location>
        <begin position="23"/>
        <end position="375"/>
    </location>
</feature>
<evidence type="ECO:0000313" key="6">
    <source>
        <dbReference type="Proteomes" id="UP000190750"/>
    </source>
</evidence>
<dbReference type="InterPro" id="IPR028082">
    <property type="entry name" value="Peripla_BP_I"/>
</dbReference>
<evidence type="ECO:0000256" key="2">
    <source>
        <dbReference type="ARBA" id="ARBA00022729"/>
    </source>
</evidence>
<evidence type="ECO:0000256" key="1">
    <source>
        <dbReference type="ARBA" id="ARBA00010062"/>
    </source>
</evidence>
<evidence type="ECO:0000259" key="4">
    <source>
        <dbReference type="Pfam" id="PF13458"/>
    </source>
</evidence>
<keyword evidence="6" id="KW-1185">Reference proteome</keyword>
<dbReference type="STRING" id="28066.RF819_14275"/>
<dbReference type="RefSeq" id="WP_078365581.1">
    <property type="nucleotide sequence ID" value="NZ_MTJN01000002.1"/>
</dbReference>
<dbReference type="EMBL" id="MTJN01000002">
    <property type="protein sequence ID" value="OOV07732.1"/>
    <property type="molecule type" value="Genomic_DNA"/>
</dbReference>
<feature type="domain" description="Leucine-binding protein" evidence="4">
    <location>
        <begin position="26"/>
        <end position="369"/>
    </location>
</feature>
<dbReference type="OrthoDB" id="9783240at2"/>
<protein>
    <submittedName>
        <fullName evidence="5">Branched chain amino acid ABC transporter substrate-binding protein</fullName>
    </submittedName>
</protein>
<gene>
    <name evidence="5" type="ORF">RF819_14275</name>
</gene>
<dbReference type="Pfam" id="PF13458">
    <property type="entry name" value="Peripla_BP_6"/>
    <property type="match status" value="1"/>
</dbReference>
<dbReference type="Gene3D" id="3.40.50.2300">
    <property type="match status" value="2"/>
</dbReference>
<dbReference type="AlphaFoldDB" id="A0A1T1AUE2"/>
<organism evidence="5 6">
    <name type="scientific">Rhodoferax fermentans</name>
    <dbReference type="NCBI Taxonomy" id="28066"/>
    <lineage>
        <taxon>Bacteria</taxon>
        <taxon>Pseudomonadati</taxon>
        <taxon>Pseudomonadota</taxon>
        <taxon>Betaproteobacteria</taxon>
        <taxon>Burkholderiales</taxon>
        <taxon>Comamonadaceae</taxon>
        <taxon>Rhodoferax</taxon>
    </lineage>
</organism>
<accession>A0A1T1AUE2</accession>
<evidence type="ECO:0000256" key="3">
    <source>
        <dbReference type="SAM" id="SignalP"/>
    </source>
</evidence>
<proteinExistence type="inferred from homology"/>
<keyword evidence="2 3" id="KW-0732">Signal</keyword>
<name>A0A1T1AUE2_RHOFE</name>
<reference evidence="5 6" key="1">
    <citation type="submission" date="2017-01" db="EMBL/GenBank/DDBJ databases">
        <title>Genome sequencing of Rhodoferax fermentans JCM 7819.</title>
        <authorList>
            <person name="Kim Y.J."/>
            <person name="Farh M.E.-A."/>
            <person name="Yang D.-C."/>
        </authorList>
    </citation>
    <scope>NUCLEOTIDE SEQUENCE [LARGE SCALE GENOMIC DNA]</scope>
    <source>
        <strain evidence="5 6">JCM 7819</strain>
    </source>
</reference>
<comment type="similarity">
    <text evidence="1">Belongs to the leucine-binding protein family.</text>
</comment>
<comment type="caution">
    <text evidence="5">The sequence shown here is derived from an EMBL/GenBank/DDBJ whole genome shotgun (WGS) entry which is preliminary data.</text>
</comment>
<dbReference type="InterPro" id="IPR028081">
    <property type="entry name" value="Leu-bd"/>
</dbReference>